<evidence type="ECO:0000313" key="3">
    <source>
        <dbReference type="EMBL" id="AEF98619.1"/>
    </source>
</evidence>
<dbReference type="RefSeq" id="WP_013816892.1">
    <property type="nucleotide sequence ID" value="NC_015572.1"/>
</dbReference>
<dbReference type="PANTHER" id="PTHR42852">
    <property type="entry name" value="THIOL:DISULFIDE INTERCHANGE PROTEIN DSBE"/>
    <property type="match status" value="1"/>
</dbReference>
<dbReference type="Pfam" id="PF08534">
    <property type="entry name" value="Redoxin"/>
    <property type="match status" value="1"/>
</dbReference>
<proteinExistence type="predicted"/>
<dbReference type="InterPro" id="IPR050553">
    <property type="entry name" value="Thioredoxin_ResA/DsbE_sf"/>
</dbReference>
<dbReference type="InterPro" id="IPR036249">
    <property type="entry name" value="Thioredoxin-like_sf"/>
</dbReference>
<dbReference type="eggNOG" id="COG0526">
    <property type="taxonomic scope" value="Bacteria"/>
</dbReference>
<dbReference type="PANTHER" id="PTHR42852:SF18">
    <property type="entry name" value="CHROMOSOME UNDETERMINED SCAFFOLD_47, WHOLE GENOME SHOTGUN SEQUENCE"/>
    <property type="match status" value="1"/>
</dbReference>
<dbReference type="Proteomes" id="UP000008888">
    <property type="component" value="Chromosome"/>
</dbReference>
<evidence type="ECO:0000313" key="4">
    <source>
        <dbReference type="Proteomes" id="UP000008888"/>
    </source>
</evidence>
<evidence type="ECO:0000259" key="2">
    <source>
        <dbReference type="PROSITE" id="PS51352"/>
    </source>
</evidence>
<dbReference type="EMBL" id="CP002738">
    <property type="protein sequence ID" value="AEF98619.1"/>
    <property type="molecule type" value="Genomic_DNA"/>
</dbReference>
<accession>F9ZYS3</accession>
<reference key="2">
    <citation type="submission" date="2011-05" db="EMBL/GenBank/DDBJ databases">
        <title>Complete genome sequence of the aerobic marine methanotroph Methylomonas methanica MC09.</title>
        <authorList>
            <person name="Boden R."/>
            <person name="Cunliffe M."/>
            <person name="Scanlan J."/>
            <person name="Moussard H."/>
            <person name="Kits K.D."/>
            <person name="Klotz M."/>
            <person name="Jetten M."/>
            <person name="Vuilleumier S."/>
            <person name="Han J."/>
            <person name="Peters L."/>
            <person name="Mikhailova N."/>
            <person name="Teshima H."/>
            <person name="Tapia R."/>
            <person name="Kyrpides N."/>
            <person name="Ivanova N."/>
            <person name="Pagani I."/>
            <person name="Cheng J.-F."/>
            <person name="Goodwin L."/>
            <person name="Han C."/>
            <person name="Hauser L."/>
            <person name="Land M."/>
            <person name="Lapidus A."/>
            <person name="Lucas S."/>
            <person name="Pitluck S."/>
            <person name="Woyke T."/>
            <person name="Stein L.Y."/>
            <person name="Murrell C."/>
        </authorList>
    </citation>
    <scope>NUCLEOTIDE SEQUENCE</scope>
    <source>
        <strain>MC09</strain>
    </source>
</reference>
<name>F9ZYS3_METMM</name>
<dbReference type="InterPro" id="IPR013740">
    <property type="entry name" value="Redoxin"/>
</dbReference>
<dbReference type="GO" id="GO:0016491">
    <property type="term" value="F:oxidoreductase activity"/>
    <property type="evidence" value="ECO:0007669"/>
    <property type="project" value="InterPro"/>
</dbReference>
<feature type="domain" description="Thioredoxin" evidence="2">
    <location>
        <begin position="24"/>
        <end position="165"/>
    </location>
</feature>
<reference evidence="3 4" key="1">
    <citation type="journal article" date="2011" name="J. Bacteriol.">
        <title>Complete Genome Sequence of the Aerobic Marine Methanotroph Methylomonas methanica MC09.</title>
        <authorList>
            <person name="Boden R."/>
            <person name="Cunliffe M."/>
            <person name="Scanlan J."/>
            <person name="Moussard H."/>
            <person name="Kits K.D."/>
            <person name="Klotz M.G."/>
            <person name="Jetten M.S."/>
            <person name="Vuilleumier S."/>
            <person name="Han J."/>
            <person name="Peters L."/>
            <person name="Mikhailova N."/>
            <person name="Teshima H."/>
            <person name="Tapia R."/>
            <person name="Kyrpides N."/>
            <person name="Ivanova N."/>
            <person name="Pagani I."/>
            <person name="Cheng J.F."/>
            <person name="Goodwin L."/>
            <person name="Han C."/>
            <person name="Hauser L."/>
            <person name="Land M.L."/>
            <person name="Lapidus A."/>
            <person name="Lucas S."/>
            <person name="Pitluck S."/>
            <person name="Woyke T."/>
            <person name="Stein L."/>
            <person name="Murrell J.C."/>
        </authorList>
    </citation>
    <scope>NUCLEOTIDE SEQUENCE [LARGE SCALE GENOMIC DNA]</scope>
    <source>
        <strain evidence="3 4">MC09</strain>
    </source>
</reference>
<protein>
    <submittedName>
        <fullName evidence="3">Redoxin domain protein</fullName>
    </submittedName>
</protein>
<evidence type="ECO:0000256" key="1">
    <source>
        <dbReference type="SAM" id="SignalP"/>
    </source>
</evidence>
<dbReference type="AlphaFoldDB" id="F9ZYS3"/>
<dbReference type="OrthoDB" id="9799347at2"/>
<dbReference type="PROSITE" id="PS51352">
    <property type="entry name" value="THIOREDOXIN_2"/>
    <property type="match status" value="1"/>
</dbReference>
<dbReference type="SUPFAM" id="SSF52833">
    <property type="entry name" value="Thioredoxin-like"/>
    <property type="match status" value="1"/>
</dbReference>
<feature type="chain" id="PRO_5003392787" evidence="1">
    <location>
        <begin position="24"/>
        <end position="167"/>
    </location>
</feature>
<dbReference type="KEGG" id="mmt:Metme_0170"/>
<reference evidence="4" key="3">
    <citation type="submission" date="2011-05" db="EMBL/GenBank/DDBJ databases">
        <title>Complete sequence of Methylomonas methanica MC09.</title>
        <authorList>
            <consortium name="US DOE Joint Genome Institute"/>
            <person name="Lucas S."/>
            <person name="Han J."/>
            <person name="Lapidus A."/>
            <person name="Cheng J.-F."/>
            <person name="Goodwin L."/>
            <person name="Pitluck S."/>
            <person name="Peters L."/>
            <person name="Mikhailova N."/>
            <person name="Teshima H."/>
            <person name="Han C."/>
            <person name="Tapia R."/>
            <person name="Land M."/>
            <person name="Hauser L."/>
            <person name="Kyrpides N."/>
            <person name="Ivanova N."/>
            <person name="Pagani I."/>
            <person name="Stein L."/>
            <person name="Woyke T."/>
        </authorList>
    </citation>
    <scope>NUCLEOTIDE SEQUENCE [LARGE SCALE GENOMIC DNA]</scope>
    <source>
        <strain evidence="4">MC09</strain>
    </source>
</reference>
<dbReference type="Gene3D" id="3.40.30.10">
    <property type="entry name" value="Glutaredoxin"/>
    <property type="match status" value="1"/>
</dbReference>
<sequence length="167" mass="18752">MQKKFLIIAMMYLLNIVSFDVNASEVGEAAPQFTLPSLNGNQSVSLKQMEGKVIYLDFWASWCAPCRTSFPLLNKLYEKYKSQGFEVVAVNLDEDKTKAEEFLKEIPVEFTVLSDASGEWSDKFVVESMPTSFIIDKKGIIQNIHKGFVSGDIEGLEAKIIKLIGNK</sequence>
<dbReference type="HOGENOM" id="CLU_042529_11_2_6"/>
<keyword evidence="1" id="KW-0732">Signal</keyword>
<gene>
    <name evidence="3" type="ordered locus">Metme_0170</name>
</gene>
<keyword evidence="4" id="KW-1185">Reference proteome</keyword>
<dbReference type="CDD" id="cd02966">
    <property type="entry name" value="TlpA_like_family"/>
    <property type="match status" value="1"/>
</dbReference>
<dbReference type="STRING" id="857087.Metme_0170"/>
<organism evidence="3 4">
    <name type="scientific">Methylomonas methanica (strain DSM 25384 / MC09)</name>
    <dbReference type="NCBI Taxonomy" id="857087"/>
    <lineage>
        <taxon>Bacteria</taxon>
        <taxon>Pseudomonadati</taxon>
        <taxon>Pseudomonadota</taxon>
        <taxon>Gammaproteobacteria</taxon>
        <taxon>Methylococcales</taxon>
        <taxon>Methylococcaceae</taxon>
        <taxon>Methylomonas</taxon>
    </lineage>
</organism>
<feature type="signal peptide" evidence="1">
    <location>
        <begin position="1"/>
        <end position="23"/>
    </location>
</feature>
<dbReference type="InterPro" id="IPR013766">
    <property type="entry name" value="Thioredoxin_domain"/>
</dbReference>